<dbReference type="CDD" id="cd14797">
    <property type="entry name" value="DUF302"/>
    <property type="match status" value="1"/>
</dbReference>
<proteinExistence type="predicted"/>
<dbReference type="InterPro" id="IPR001466">
    <property type="entry name" value="Beta-lactam-related"/>
</dbReference>
<dbReference type="InterPro" id="IPR012338">
    <property type="entry name" value="Beta-lactam/transpept-like"/>
</dbReference>
<dbReference type="InterPro" id="IPR035923">
    <property type="entry name" value="TT1751-like_sf"/>
</dbReference>
<feature type="domain" description="Beta-lactamase-related" evidence="1">
    <location>
        <begin position="36"/>
        <end position="380"/>
    </location>
</feature>
<dbReference type="SUPFAM" id="SSF103247">
    <property type="entry name" value="TT1751-like"/>
    <property type="match status" value="1"/>
</dbReference>
<dbReference type="Gene3D" id="3.30.310.70">
    <property type="entry name" value="TT1751-like domain"/>
    <property type="match status" value="1"/>
</dbReference>
<evidence type="ECO:0000259" key="1">
    <source>
        <dbReference type="Pfam" id="PF00144"/>
    </source>
</evidence>
<dbReference type="InterPro" id="IPR005180">
    <property type="entry name" value="DUF302"/>
</dbReference>
<dbReference type="eggNOG" id="COG1680">
    <property type="taxonomic scope" value="Bacteria"/>
</dbReference>
<feature type="domain" description="DUF302" evidence="2">
    <location>
        <begin position="427"/>
        <end position="486"/>
    </location>
</feature>
<dbReference type="InterPro" id="IPR050491">
    <property type="entry name" value="AmpC-like"/>
</dbReference>
<evidence type="ECO:0000313" key="3">
    <source>
        <dbReference type="EMBL" id="AEE16696.1"/>
    </source>
</evidence>
<reference evidence="4" key="1">
    <citation type="submission" date="2011-04" db="EMBL/GenBank/DDBJ databases">
        <title>The complete genome of Treponema brennaborense DSM 12168.</title>
        <authorList>
            <person name="Lucas S."/>
            <person name="Han J."/>
            <person name="Lapidus A."/>
            <person name="Bruce D."/>
            <person name="Goodwin L."/>
            <person name="Pitluck S."/>
            <person name="Peters L."/>
            <person name="Kyrpides N."/>
            <person name="Mavromatis K."/>
            <person name="Ivanova N."/>
            <person name="Mikhailova N."/>
            <person name="Pagani I."/>
            <person name="Teshima H."/>
            <person name="Detter J.C."/>
            <person name="Tapia R."/>
            <person name="Han C."/>
            <person name="Land M."/>
            <person name="Hauser L."/>
            <person name="Markowitz V."/>
            <person name="Cheng J.-F."/>
            <person name="Hugenholtz P."/>
            <person name="Woyke T."/>
            <person name="Wu D."/>
            <person name="Gronow S."/>
            <person name="Wellnitz S."/>
            <person name="Brambilla E."/>
            <person name="Klenk H.-P."/>
            <person name="Eisen J.A."/>
        </authorList>
    </citation>
    <scope>NUCLEOTIDE SEQUENCE [LARGE SCALE GENOMIC DNA]</scope>
    <source>
        <strain evidence="4">DSM 12168 / CIP 105900 / DD5/3</strain>
    </source>
</reference>
<dbReference type="Pfam" id="PF00144">
    <property type="entry name" value="Beta-lactamase"/>
    <property type="match status" value="1"/>
</dbReference>
<evidence type="ECO:0000313" key="4">
    <source>
        <dbReference type="Proteomes" id="UP000006546"/>
    </source>
</evidence>
<dbReference type="Proteomes" id="UP000006546">
    <property type="component" value="Chromosome"/>
</dbReference>
<dbReference type="PANTHER" id="PTHR46825">
    <property type="entry name" value="D-ALANYL-D-ALANINE-CARBOXYPEPTIDASE/ENDOPEPTIDASE AMPH"/>
    <property type="match status" value="1"/>
</dbReference>
<keyword evidence="4" id="KW-1185">Reference proteome</keyword>
<dbReference type="KEGG" id="tbe:Trebr_1268"/>
<dbReference type="STRING" id="906968.Trebr_1268"/>
<dbReference type="PANTHER" id="PTHR46825:SF9">
    <property type="entry name" value="BETA-LACTAMASE-RELATED DOMAIN-CONTAINING PROTEIN"/>
    <property type="match status" value="1"/>
</dbReference>
<accession>F4LM17</accession>
<dbReference type="Gene3D" id="3.40.710.10">
    <property type="entry name" value="DD-peptidase/beta-lactamase superfamily"/>
    <property type="match status" value="1"/>
</dbReference>
<name>F4LM17_TREBD</name>
<dbReference type="AlphaFoldDB" id="F4LM17"/>
<sequence>MAEMKNAVTMIPATKQVSLPESGRGSFRVEYQSKSIDQMIYEFMEAERIPGLTLAIVQAPYIPRIVGYGVADAATGRLASAKTIWAAGPVSQGFTAVAAMQLFERGKLDLHSPISRYLPELPKEWQNTTVFELMQHASGIPDYRRNVKFSLEKDYQPEQLIALAATEPPLFKTGTDVAQSATNFLLLAQIIEKASGQKYRQFVTANQIDFLGLKRTLFQEDFSKLRNEAISARQDKHVLFTKEIPYIDPAEPAAGTTASAEGITQSYPLRSGMFKGFADIWASAEDISTWDIALAGSILIREPEHRQMIYQPTRLANGKTVPAMAGWQFMHHKGLMDIKGTVPGYSAFLSRFTDSSELVCVTLMSNKDHIDFTNLARRIASAFGSGMGSGMNEEFLYAQESIFSVAETVSRLESELVKRKIPVFAKFDHGANAKSVDMLLPPSVVVVFGAPSVGTKLMQLNPSIAVELPLRIAVWQDAAGSVWAAAPRIHESAARYGLQDNPVIQNMRKLLETLVARAANLY</sequence>
<evidence type="ECO:0000259" key="2">
    <source>
        <dbReference type="Pfam" id="PF03625"/>
    </source>
</evidence>
<dbReference type="eggNOG" id="COG3439">
    <property type="taxonomic scope" value="Bacteria"/>
</dbReference>
<dbReference type="EMBL" id="CP002696">
    <property type="protein sequence ID" value="AEE16696.1"/>
    <property type="molecule type" value="Genomic_DNA"/>
</dbReference>
<protein>
    <submittedName>
        <fullName evidence="3">Beta-lactamase</fullName>
    </submittedName>
</protein>
<dbReference type="RefSeq" id="WP_013758403.1">
    <property type="nucleotide sequence ID" value="NC_015500.1"/>
</dbReference>
<dbReference type="HOGENOM" id="CLU_020027_0_2_12"/>
<gene>
    <name evidence="3" type="ordered locus">Trebr_1268</name>
</gene>
<dbReference type="SUPFAM" id="SSF56601">
    <property type="entry name" value="beta-lactamase/transpeptidase-like"/>
    <property type="match status" value="1"/>
</dbReference>
<organism evidence="3 4">
    <name type="scientific">Treponema brennaborense (strain DSM 12168 / CIP 105900 / DD5/3)</name>
    <dbReference type="NCBI Taxonomy" id="906968"/>
    <lineage>
        <taxon>Bacteria</taxon>
        <taxon>Pseudomonadati</taxon>
        <taxon>Spirochaetota</taxon>
        <taxon>Spirochaetia</taxon>
        <taxon>Spirochaetales</taxon>
        <taxon>Treponemataceae</taxon>
        <taxon>Treponema</taxon>
    </lineage>
</organism>
<dbReference type="Pfam" id="PF03625">
    <property type="entry name" value="DUF302"/>
    <property type="match status" value="1"/>
</dbReference>